<dbReference type="PROSITE" id="PS00018">
    <property type="entry name" value="EF_HAND_1"/>
    <property type="match status" value="1"/>
</dbReference>
<reference evidence="2" key="1">
    <citation type="submission" date="2017-02" db="EMBL/GenBank/DDBJ databases">
        <title>Comparative genomics and description of representatives of a novel lineage of planctomycetes thriving in anoxic sediments.</title>
        <authorList>
            <person name="Spring S."/>
            <person name="Bunk B."/>
            <person name="Sproer C."/>
            <person name="Klenk H.-P."/>
        </authorList>
    </citation>
    <scope>NUCLEOTIDE SEQUENCE [LARGE SCALE GENOMIC DNA]</scope>
    <source>
        <strain evidence="2">L21-RPul-D3</strain>
    </source>
</reference>
<dbReference type="RefSeq" id="WP_077540781.1">
    <property type="nucleotide sequence ID" value="NZ_CP019633.1"/>
</dbReference>
<dbReference type="Pfam" id="PF00404">
    <property type="entry name" value="Dockerin_1"/>
    <property type="match status" value="1"/>
</dbReference>
<accession>A0A1Q2HRS5</accession>
<dbReference type="AlphaFoldDB" id="A0A1Q2HRS5"/>
<evidence type="ECO:0000313" key="2">
    <source>
        <dbReference type="Proteomes" id="UP000188273"/>
    </source>
</evidence>
<dbReference type="GO" id="GO:0004553">
    <property type="term" value="F:hydrolase activity, hydrolyzing O-glycosyl compounds"/>
    <property type="evidence" value="ECO:0007669"/>
    <property type="project" value="InterPro"/>
</dbReference>
<dbReference type="InterPro" id="IPR036439">
    <property type="entry name" value="Dockerin_dom_sf"/>
</dbReference>
<dbReference type="InterPro" id="IPR018247">
    <property type="entry name" value="EF_Hand_1_Ca_BS"/>
</dbReference>
<dbReference type="OrthoDB" id="279894at2"/>
<dbReference type="SUPFAM" id="SSF63446">
    <property type="entry name" value="Type I dockerin domain"/>
    <property type="match status" value="1"/>
</dbReference>
<dbReference type="EMBL" id="CP019633">
    <property type="protein sequence ID" value="AQQ09974.1"/>
    <property type="molecule type" value="Genomic_DNA"/>
</dbReference>
<protein>
    <recommendedName>
        <fullName evidence="3">Dockerin domain-containing protein</fullName>
    </recommendedName>
</protein>
<gene>
    <name evidence="1" type="ORF">L21SP3_01795</name>
</gene>
<dbReference type="GO" id="GO:0000272">
    <property type="term" value="P:polysaccharide catabolic process"/>
    <property type="evidence" value="ECO:0007669"/>
    <property type="project" value="InterPro"/>
</dbReference>
<dbReference type="KEGG" id="pbu:L21SP3_01795"/>
<dbReference type="InterPro" id="IPR009003">
    <property type="entry name" value="Peptidase_S1_PA"/>
</dbReference>
<keyword evidence="2" id="KW-1185">Reference proteome</keyword>
<dbReference type="InterPro" id="IPR002105">
    <property type="entry name" value="Dockerin_1_rpt"/>
</dbReference>
<dbReference type="Proteomes" id="UP000188273">
    <property type="component" value="Chromosome"/>
</dbReference>
<evidence type="ECO:0000313" key="1">
    <source>
        <dbReference type="EMBL" id="AQQ09974.1"/>
    </source>
</evidence>
<proteinExistence type="predicted"/>
<dbReference type="Gene3D" id="1.10.1330.10">
    <property type="entry name" value="Dockerin domain"/>
    <property type="match status" value="1"/>
</dbReference>
<evidence type="ECO:0008006" key="3">
    <source>
        <dbReference type="Google" id="ProtNLM"/>
    </source>
</evidence>
<name>A0A1Q2HRS5_9BACT</name>
<dbReference type="SUPFAM" id="SSF50494">
    <property type="entry name" value="Trypsin-like serine proteases"/>
    <property type="match status" value="1"/>
</dbReference>
<organism evidence="1 2">
    <name type="scientific">Sedimentisphaera cyanobacteriorum</name>
    <dbReference type="NCBI Taxonomy" id="1940790"/>
    <lineage>
        <taxon>Bacteria</taxon>
        <taxon>Pseudomonadati</taxon>
        <taxon>Planctomycetota</taxon>
        <taxon>Phycisphaerae</taxon>
        <taxon>Sedimentisphaerales</taxon>
        <taxon>Sedimentisphaeraceae</taxon>
        <taxon>Sedimentisphaera</taxon>
    </lineage>
</organism>
<sequence>MRNCTIAVILLCSFASGIILHPDYEPPASWSGRPPSSVLGRWNSNASCVAVSSGCIITTRHQGGGYGSTVEIDGQDYKAVRIIEHPDSEADIRLVRLRYANFDEYAGINSSINERGSDVVLGGYGKYRDDDPNNQIDYGYEWTGDNSQIRWGTNELGWLDWKQENGQIDLLKLDFDGPGETDYECSIAEYDSGGGVFYNNGKQWLLFGVFYSVDTEYGSRAYYLNPATKLPEAQEIYAHRTRDFYSWAVQTLSDLSNCGSNPADIDEDCLINQADIKELSKNWLKNPPTGNAAESDVNSDGAVNMLDFAEIFQHWQEDYY</sequence>